<dbReference type="PANTHER" id="PTHR33434">
    <property type="entry name" value="DEGV DOMAIN-CONTAINING PROTEIN DR_1986-RELATED"/>
    <property type="match status" value="1"/>
</dbReference>
<reference evidence="2 3" key="1">
    <citation type="journal article" date="2015" name="Genome Announc.">
        <title>Expanding the biotechnology potential of lactobacilli through comparative genomics of 213 strains and associated genera.</title>
        <authorList>
            <person name="Sun Z."/>
            <person name="Harris H.M."/>
            <person name="McCann A."/>
            <person name="Guo C."/>
            <person name="Argimon S."/>
            <person name="Zhang W."/>
            <person name="Yang X."/>
            <person name="Jeffery I.B."/>
            <person name="Cooney J.C."/>
            <person name="Kagawa T.F."/>
            <person name="Liu W."/>
            <person name="Song Y."/>
            <person name="Salvetti E."/>
            <person name="Wrobel A."/>
            <person name="Rasinkangas P."/>
            <person name="Parkhill J."/>
            <person name="Rea M.C."/>
            <person name="O'Sullivan O."/>
            <person name="Ritari J."/>
            <person name="Douillard F.P."/>
            <person name="Paul Ross R."/>
            <person name="Yang R."/>
            <person name="Briner A.E."/>
            <person name="Felis G.E."/>
            <person name="de Vos W.M."/>
            <person name="Barrangou R."/>
            <person name="Klaenhammer T.R."/>
            <person name="Caufield P.W."/>
            <person name="Cui Y."/>
            <person name="Zhang H."/>
            <person name="O'Toole P.W."/>
        </authorList>
    </citation>
    <scope>NUCLEOTIDE SEQUENCE [LARGE SCALE GENOMIC DNA]</scope>
    <source>
        <strain evidence="2 3">DSM 19906</strain>
    </source>
</reference>
<dbReference type="Gene3D" id="3.30.1180.10">
    <property type="match status" value="1"/>
</dbReference>
<gene>
    <name evidence="2" type="ORF">FC98_GL002000</name>
</gene>
<comment type="caution">
    <text evidence="2">The sequence shown here is derived from an EMBL/GenBank/DDBJ whole genome shotgun (WGS) entry which is preliminary data.</text>
</comment>
<sequence>MKSIKIVTDSAVHLSPADVHNYGIKVLNPPILIDGKLFGYVNKITSEKFLQLFDKCTVKPTIGDITVPELVAAYDELGKDGSQIISIHLSDKLTSTYRNAAIAAEQSTSDITVINSEVTAAGLAYQVLAAAKAIARGKSVTAIADQLTQIRQRTQIFFSVQNNPQLVNRKIIGKIRGMVDKQLNVSYILAFANNDFSFVTRSRKEELINKFWETRLAEMHNQCIVRLSILHSGSDSRARFLYDMLTQEFPFVPISIVATNPEMATFIGPESTGVTYLLG</sequence>
<name>A0A0R1NSF3_9LACO</name>
<protein>
    <submittedName>
        <fullName evidence="2">EDD domain protein, DegV family</fullName>
    </submittedName>
</protein>
<evidence type="ECO:0000256" key="1">
    <source>
        <dbReference type="ARBA" id="ARBA00023121"/>
    </source>
</evidence>
<dbReference type="Gene3D" id="3.40.50.10170">
    <property type="match status" value="1"/>
</dbReference>
<dbReference type="RefSeq" id="WP_008855232.1">
    <property type="nucleotide sequence ID" value="NZ_AZEB01000004.1"/>
</dbReference>
<dbReference type="NCBIfam" id="TIGR00762">
    <property type="entry name" value="DegV"/>
    <property type="match status" value="1"/>
</dbReference>
<dbReference type="PROSITE" id="PS51482">
    <property type="entry name" value="DEGV"/>
    <property type="match status" value="1"/>
</dbReference>
<dbReference type="InterPro" id="IPR043168">
    <property type="entry name" value="DegV_C"/>
</dbReference>
<dbReference type="AlphaFoldDB" id="A0A0R1NSF3"/>
<dbReference type="GO" id="GO:0008289">
    <property type="term" value="F:lipid binding"/>
    <property type="evidence" value="ECO:0007669"/>
    <property type="project" value="UniProtKB-KW"/>
</dbReference>
<accession>A0A0R1NSF3</accession>
<dbReference type="Pfam" id="PF02645">
    <property type="entry name" value="DegV"/>
    <property type="match status" value="1"/>
</dbReference>
<evidence type="ECO:0000313" key="2">
    <source>
        <dbReference type="EMBL" id="KRL22764.1"/>
    </source>
</evidence>
<evidence type="ECO:0000313" key="3">
    <source>
        <dbReference type="Proteomes" id="UP000051439"/>
    </source>
</evidence>
<dbReference type="PANTHER" id="PTHR33434:SF8">
    <property type="entry name" value="DEGV DOMAIN-CONTAINING PROTEIN SPR1019"/>
    <property type="match status" value="1"/>
</dbReference>
<dbReference type="InterPro" id="IPR003797">
    <property type="entry name" value="DegV"/>
</dbReference>
<dbReference type="Proteomes" id="UP000051439">
    <property type="component" value="Unassembled WGS sequence"/>
</dbReference>
<keyword evidence="3" id="KW-1185">Reference proteome</keyword>
<keyword evidence="1" id="KW-0446">Lipid-binding</keyword>
<dbReference type="PATRIC" id="fig|1423766.4.peg.2075"/>
<proteinExistence type="predicted"/>
<dbReference type="SUPFAM" id="SSF82549">
    <property type="entry name" value="DAK1/DegV-like"/>
    <property type="match status" value="1"/>
</dbReference>
<organism evidence="2 3">
    <name type="scientific">Lentilactobacillus kisonensis DSM 19906 = JCM 15041</name>
    <dbReference type="NCBI Taxonomy" id="1423766"/>
    <lineage>
        <taxon>Bacteria</taxon>
        <taxon>Bacillati</taxon>
        <taxon>Bacillota</taxon>
        <taxon>Bacilli</taxon>
        <taxon>Lactobacillales</taxon>
        <taxon>Lactobacillaceae</taxon>
        <taxon>Lentilactobacillus</taxon>
    </lineage>
</organism>
<dbReference type="EMBL" id="AZEB01000004">
    <property type="protein sequence ID" value="KRL22764.1"/>
    <property type="molecule type" value="Genomic_DNA"/>
</dbReference>
<dbReference type="InterPro" id="IPR050270">
    <property type="entry name" value="DegV_domain_contain"/>
</dbReference>